<dbReference type="EMBL" id="MG733015">
    <property type="protein sequence ID" value="AXY94691.1"/>
    <property type="molecule type" value="mRNA"/>
</dbReference>
<evidence type="ECO:0000313" key="2">
    <source>
        <dbReference type="EMBL" id="AXY94691.1"/>
    </source>
</evidence>
<organism evidence="2">
    <name type="scientific">Habrobracon hebetor</name>
    <dbReference type="NCBI Taxonomy" id="69819"/>
    <lineage>
        <taxon>Eukaryota</taxon>
        <taxon>Metazoa</taxon>
        <taxon>Ecdysozoa</taxon>
        <taxon>Arthropoda</taxon>
        <taxon>Hexapoda</taxon>
        <taxon>Insecta</taxon>
        <taxon>Pterygota</taxon>
        <taxon>Neoptera</taxon>
        <taxon>Endopterygota</taxon>
        <taxon>Hymenoptera</taxon>
        <taxon>Apocrita</taxon>
        <taxon>Ichneumonoidea</taxon>
        <taxon>Braconidae</taxon>
        <taxon>Braconinae</taxon>
        <taxon>Habrobracon</taxon>
    </lineage>
</organism>
<protein>
    <submittedName>
        <fullName evidence="2">DN20536</fullName>
    </submittedName>
</protein>
<sequence length="69" mass="7369">MKAVLCLFFVIFASVMVTTEANPLLIFEAILHAKDIIDGIGSFARQIGLISGKAASVVDNLGRQTDLFG</sequence>
<accession>A0A455LAS5</accession>
<name>A0A455LAS5_9HYME</name>
<feature type="chain" id="PRO_5019828618" evidence="1">
    <location>
        <begin position="22"/>
        <end position="69"/>
    </location>
</feature>
<proteinExistence type="evidence at transcript level"/>
<evidence type="ECO:0000256" key="1">
    <source>
        <dbReference type="SAM" id="SignalP"/>
    </source>
</evidence>
<reference evidence="2" key="1">
    <citation type="submission" date="2017-12" db="EMBL/GenBank/DDBJ databases">
        <title>Isolation and characterization of the gene encoding a paralytic protein from the wasp Habrobracon hebetor.</title>
        <authorList>
            <person name="Zurovec M."/>
            <person name="Martinkova B."/>
            <person name="Zaloudikova A."/>
            <person name="Shaik H.A."/>
            <person name="Konik P."/>
            <person name="Strnad H."/>
            <person name="Sehadova H."/>
            <person name="Kodrik D."/>
        </authorList>
    </citation>
    <scope>NUCLEOTIDE SEQUENCE</scope>
    <source>
        <tissue evidence="2">Venom gland</tissue>
    </source>
</reference>
<dbReference type="AlphaFoldDB" id="A0A455LAS5"/>
<keyword evidence="1" id="KW-0732">Signal</keyword>
<gene>
    <name evidence="2" type="primary">DN20536</name>
</gene>
<feature type="signal peptide" evidence="1">
    <location>
        <begin position="1"/>
        <end position="21"/>
    </location>
</feature>